<sequence length="307" mass="30769">MLGYGFMQTALVAAVLVGLTAPTVGVHLVQRRLSLIGDGVGHVALLGVALGLATRTAPVAAALVTAVTGAVLLEVLRHRRSAAADVALSVLFYGGIAGAVVVVARAPAGSAVNLDSYLFGALTTTTRADLVAFTVLAAVVLTVTVGLGRQLFMAALDEDFAVVAGLPVLRLNLLLATVTAGTVVLSMRILGLLLISGLMVLPAACAQQLARGYRSSMLTAVAVGVGVATSGTVVSFYADTPSGGTIVLLAVAVFVLARLARTVRRGTARLADAGAHEDAGAPAGPRSAGPIGPAISRWRGPARPSAG</sequence>
<comment type="caution">
    <text evidence="9">The sequence shown here is derived from an EMBL/GenBank/DDBJ whole genome shotgun (WGS) entry which is preliminary data.</text>
</comment>
<dbReference type="RefSeq" id="WP_336403948.1">
    <property type="nucleotide sequence ID" value="NZ_JBAPLU010000007.1"/>
</dbReference>
<dbReference type="Gene3D" id="1.10.3470.10">
    <property type="entry name" value="ABC transporter involved in vitamin B12 uptake, BtuC"/>
    <property type="match status" value="1"/>
</dbReference>
<evidence type="ECO:0000313" key="10">
    <source>
        <dbReference type="Proteomes" id="UP001361570"/>
    </source>
</evidence>
<feature type="transmembrane region" description="Helical" evidence="8">
    <location>
        <begin position="88"/>
        <end position="108"/>
    </location>
</feature>
<protein>
    <submittedName>
        <fullName evidence="9">Metal ABC transporter permease</fullName>
    </submittedName>
</protein>
<feature type="transmembrane region" description="Helical" evidence="8">
    <location>
        <begin position="35"/>
        <end position="53"/>
    </location>
</feature>
<dbReference type="PANTHER" id="PTHR30477">
    <property type="entry name" value="ABC-TRANSPORTER METAL-BINDING PROTEIN"/>
    <property type="match status" value="1"/>
</dbReference>
<evidence type="ECO:0000256" key="6">
    <source>
        <dbReference type="RuleBase" id="RU003943"/>
    </source>
</evidence>
<accession>A0ABU8DSI8</accession>
<evidence type="ECO:0000313" key="9">
    <source>
        <dbReference type="EMBL" id="MEI4271811.1"/>
    </source>
</evidence>
<evidence type="ECO:0000256" key="3">
    <source>
        <dbReference type="ARBA" id="ARBA00022692"/>
    </source>
</evidence>
<dbReference type="Pfam" id="PF00950">
    <property type="entry name" value="ABC-3"/>
    <property type="match status" value="1"/>
</dbReference>
<keyword evidence="6" id="KW-0813">Transport</keyword>
<feature type="transmembrane region" description="Helical" evidence="8">
    <location>
        <begin position="185"/>
        <end position="205"/>
    </location>
</feature>
<keyword evidence="3 6" id="KW-0812">Transmembrane</keyword>
<dbReference type="Proteomes" id="UP001361570">
    <property type="component" value="Unassembled WGS sequence"/>
</dbReference>
<evidence type="ECO:0000256" key="4">
    <source>
        <dbReference type="ARBA" id="ARBA00022989"/>
    </source>
</evidence>
<keyword evidence="4 8" id="KW-1133">Transmembrane helix</keyword>
<dbReference type="PANTHER" id="PTHR30477:SF0">
    <property type="entry name" value="METAL TRANSPORT SYSTEM MEMBRANE PROTEIN TM_0125-RELATED"/>
    <property type="match status" value="1"/>
</dbReference>
<dbReference type="SUPFAM" id="SSF81345">
    <property type="entry name" value="ABC transporter involved in vitamin B12 uptake, BtuC"/>
    <property type="match status" value="1"/>
</dbReference>
<feature type="transmembrane region" description="Helical" evidence="8">
    <location>
        <begin position="243"/>
        <end position="260"/>
    </location>
</feature>
<evidence type="ECO:0000256" key="2">
    <source>
        <dbReference type="ARBA" id="ARBA00008034"/>
    </source>
</evidence>
<feature type="transmembrane region" description="Helical" evidence="8">
    <location>
        <begin position="217"/>
        <end position="237"/>
    </location>
</feature>
<keyword evidence="5 8" id="KW-0472">Membrane</keyword>
<feature type="transmembrane region" description="Helical" evidence="8">
    <location>
        <begin position="160"/>
        <end position="179"/>
    </location>
</feature>
<evidence type="ECO:0000256" key="7">
    <source>
        <dbReference type="SAM" id="MobiDB-lite"/>
    </source>
</evidence>
<comment type="subcellular location">
    <subcellularLocation>
        <location evidence="6">Cell membrane</location>
        <topology evidence="6">Multi-pass membrane protein</topology>
    </subcellularLocation>
    <subcellularLocation>
        <location evidence="1">Membrane</location>
        <topology evidence="1">Multi-pass membrane protein</topology>
    </subcellularLocation>
</comment>
<keyword evidence="10" id="KW-1185">Reference proteome</keyword>
<feature type="transmembrane region" description="Helical" evidence="8">
    <location>
        <begin position="128"/>
        <end position="148"/>
    </location>
</feature>
<gene>
    <name evidence="9" type="ORF">TEK04_08755</name>
</gene>
<organism evidence="9 10">
    <name type="scientific">Klenkia sesuvii</name>
    <dbReference type="NCBI Taxonomy" id="3103137"/>
    <lineage>
        <taxon>Bacteria</taxon>
        <taxon>Bacillati</taxon>
        <taxon>Actinomycetota</taxon>
        <taxon>Actinomycetes</taxon>
        <taxon>Geodermatophilales</taxon>
        <taxon>Geodermatophilaceae</taxon>
        <taxon>Klenkia</taxon>
    </lineage>
</organism>
<name>A0ABU8DSI8_9ACTN</name>
<feature type="transmembrane region" description="Helical" evidence="8">
    <location>
        <begin position="6"/>
        <end position="28"/>
    </location>
</feature>
<comment type="similarity">
    <text evidence="2 6">Belongs to the ABC-3 integral membrane protein family.</text>
</comment>
<dbReference type="EMBL" id="JBAPLU010000007">
    <property type="protein sequence ID" value="MEI4271811.1"/>
    <property type="molecule type" value="Genomic_DNA"/>
</dbReference>
<dbReference type="InterPro" id="IPR037294">
    <property type="entry name" value="ABC_BtuC-like"/>
</dbReference>
<evidence type="ECO:0000256" key="8">
    <source>
        <dbReference type="SAM" id="Phobius"/>
    </source>
</evidence>
<feature type="compositionally biased region" description="Low complexity" evidence="7">
    <location>
        <begin position="280"/>
        <end position="294"/>
    </location>
</feature>
<feature type="region of interest" description="Disordered" evidence="7">
    <location>
        <begin position="274"/>
        <end position="307"/>
    </location>
</feature>
<proteinExistence type="inferred from homology"/>
<evidence type="ECO:0000256" key="1">
    <source>
        <dbReference type="ARBA" id="ARBA00004141"/>
    </source>
</evidence>
<dbReference type="InterPro" id="IPR001626">
    <property type="entry name" value="ABC_TroCD"/>
</dbReference>
<reference evidence="9 10" key="1">
    <citation type="submission" date="2024-03" db="EMBL/GenBank/DDBJ databases">
        <title>Draft genome sequence of Klenkia sp. LSe6-5.</title>
        <authorList>
            <person name="Duangmal K."/>
            <person name="Chantavorakit T."/>
        </authorList>
    </citation>
    <scope>NUCLEOTIDE SEQUENCE [LARGE SCALE GENOMIC DNA]</scope>
    <source>
        <strain evidence="9 10">LSe6-5</strain>
    </source>
</reference>
<feature type="transmembrane region" description="Helical" evidence="8">
    <location>
        <begin position="59"/>
        <end position="76"/>
    </location>
</feature>
<evidence type="ECO:0000256" key="5">
    <source>
        <dbReference type="ARBA" id="ARBA00023136"/>
    </source>
</evidence>